<evidence type="ECO:0000259" key="1">
    <source>
        <dbReference type="Pfam" id="PF08279"/>
    </source>
</evidence>
<sequence length="116" mass="13507">MNTTRTILETLYEHKDEFISSEYLCSKTQISRIAIWQHIKKLQNLGYIIEAKRGVGYKLTQNPHDLLNIYEVEKLKQSTTVKNIFFFENTTSTMDEAKKILENNKNLAHKSLIVAS</sequence>
<proteinExistence type="predicted"/>
<feature type="non-terminal residue" evidence="2">
    <location>
        <position position="116"/>
    </location>
</feature>
<dbReference type="InterPro" id="IPR013196">
    <property type="entry name" value="HTH_11"/>
</dbReference>
<gene>
    <name evidence="2" type="ORF">ENM99_03615</name>
</gene>
<dbReference type="EMBL" id="DRZX01000179">
    <property type="protein sequence ID" value="HHS48933.1"/>
    <property type="molecule type" value="Genomic_DNA"/>
</dbReference>
<dbReference type="SUPFAM" id="SSF46785">
    <property type="entry name" value="Winged helix' DNA-binding domain"/>
    <property type="match status" value="1"/>
</dbReference>
<dbReference type="InterPro" id="IPR036390">
    <property type="entry name" value="WH_DNA-bd_sf"/>
</dbReference>
<evidence type="ECO:0000313" key="2">
    <source>
        <dbReference type="EMBL" id="HHS48933.1"/>
    </source>
</evidence>
<feature type="domain" description="Helix-turn-helix type 11" evidence="1">
    <location>
        <begin position="5"/>
        <end position="58"/>
    </location>
</feature>
<dbReference type="Gene3D" id="1.10.10.10">
    <property type="entry name" value="Winged helix-like DNA-binding domain superfamily/Winged helix DNA-binding domain"/>
    <property type="match status" value="1"/>
</dbReference>
<dbReference type="InterPro" id="IPR011991">
    <property type="entry name" value="ArsR-like_HTH"/>
</dbReference>
<dbReference type="Pfam" id="PF08279">
    <property type="entry name" value="HTH_11"/>
    <property type="match status" value="1"/>
</dbReference>
<dbReference type="CDD" id="cd00090">
    <property type="entry name" value="HTH_ARSR"/>
    <property type="match status" value="1"/>
</dbReference>
<protein>
    <submittedName>
        <fullName evidence="2">HTH domain-containing protein</fullName>
    </submittedName>
</protein>
<organism evidence="2">
    <name type="scientific">Desulfurella acetivorans</name>
    <dbReference type="NCBI Taxonomy" id="33002"/>
    <lineage>
        <taxon>Bacteria</taxon>
        <taxon>Pseudomonadati</taxon>
        <taxon>Campylobacterota</taxon>
        <taxon>Desulfurellia</taxon>
        <taxon>Desulfurellales</taxon>
        <taxon>Desulfurellaceae</taxon>
        <taxon>Desulfurella</taxon>
    </lineage>
</organism>
<comment type="caution">
    <text evidence="2">The sequence shown here is derived from an EMBL/GenBank/DDBJ whole genome shotgun (WGS) entry which is preliminary data.</text>
</comment>
<dbReference type="InterPro" id="IPR036388">
    <property type="entry name" value="WH-like_DNA-bd_sf"/>
</dbReference>
<dbReference type="GO" id="GO:0006355">
    <property type="term" value="P:regulation of DNA-templated transcription"/>
    <property type="evidence" value="ECO:0007669"/>
    <property type="project" value="UniProtKB-ARBA"/>
</dbReference>
<accession>A0A7C6EAV9</accession>
<reference evidence="2" key="1">
    <citation type="journal article" date="2020" name="mSystems">
        <title>Genome- and Community-Level Interaction Insights into Carbon Utilization and Element Cycling Functions of Hydrothermarchaeota in Hydrothermal Sediment.</title>
        <authorList>
            <person name="Zhou Z."/>
            <person name="Liu Y."/>
            <person name="Xu W."/>
            <person name="Pan J."/>
            <person name="Luo Z.H."/>
            <person name="Li M."/>
        </authorList>
    </citation>
    <scope>NUCLEOTIDE SEQUENCE [LARGE SCALE GENOMIC DNA]</scope>
    <source>
        <strain evidence="2">SpSt-1135</strain>
    </source>
</reference>
<dbReference type="Proteomes" id="UP000886400">
    <property type="component" value="Unassembled WGS sequence"/>
</dbReference>
<dbReference type="AlphaFoldDB" id="A0A7C6EAV9"/>
<name>A0A7C6EAV9_DESAE</name>